<reference evidence="3 4" key="1">
    <citation type="submission" date="2015-01" db="EMBL/GenBank/DDBJ databases">
        <title>Evolution of Trichinella species and genotypes.</title>
        <authorList>
            <person name="Korhonen P.K."/>
            <person name="Edoardo P."/>
            <person name="Giuseppe L.R."/>
            <person name="Gasser R.B."/>
        </authorList>
    </citation>
    <scope>NUCLEOTIDE SEQUENCE [LARGE SCALE GENOMIC DNA]</scope>
    <source>
        <strain evidence="3">ISS37</strain>
    </source>
</reference>
<dbReference type="InterPro" id="IPR036691">
    <property type="entry name" value="Endo/exonu/phosph_ase_sf"/>
</dbReference>
<dbReference type="STRING" id="6336.A0A0V0SP55"/>
<name>A0A0V0SP55_9BILA</name>
<evidence type="ECO:0000259" key="2">
    <source>
        <dbReference type="Pfam" id="PF03372"/>
    </source>
</evidence>
<dbReference type="PANTHER" id="PTHR41349">
    <property type="match status" value="1"/>
</dbReference>
<feature type="domain" description="Endonuclease/exonuclease/phosphatase" evidence="2">
    <location>
        <begin position="52"/>
        <end position="343"/>
    </location>
</feature>
<dbReference type="SUPFAM" id="SSF56219">
    <property type="entry name" value="DNase I-like"/>
    <property type="match status" value="1"/>
</dbReference>
<dbReference type="InterPro" id="IPR005135">
    <property type="entry name" value="Endo/exonuclease/phosphatase"/>
</dbReference>
<protein>
    <recommendedName>
        <fullName evidence="2">Endonuclease/exonuclease/phosphatase domain-containing protein</fullName>
    </recommendedName>
</protein>
<evidence type="ECO:0000313" key="3">
    <source>
        <dbReference type="EMBL" id="KRX28326.1"/>
    </source>
</evidence>
<organism evidence="3 4">
    <name type="scientific">Trichinella nelsoni</name>
    <dbReference type="NCBI Taxonomy" id="6336"/>
    <lineage>
        <taxon>Eukaryota</taxon>
        <taxon>Metazoa</taxon>
        <taxon>Ecdysozoa</taxon>
        <taxon>Nematoda</taxon>
        <taxon>Enoplea</taxon>
        <taxon>Dorylaimia</taxon>
        <taxon>Trichinellida</taxon>
        <taxon>Trichinellidae</taxon>
        <taxon>Trichinella</taxon>
    </lineage>
</organism>
<evidence type="ECO:0000256" key="1">
    <source>
        <dbReference type="SAM" id="SignalP"/>
    </source>
</evidence>
<keyword evidence="4" id="KW-1185">Reference proteome</keyword>
<comment type="caution">
    <text evidence="3">The sequence shown here is derived from an EMBL/GenBank/DDBJ whole genome shotgun (WGS) entry which is preliminary data.</text>
</comment>
<dbReference type="Pfam" id="PF03372">
    <property type="entry name" value="Exo_endo_phos"/>
    <property type="match status" value="1"/>
</dbReference>
<dbReference type="Gene3D" id="3.60.10.10">
    <property type="entry name" value="Endonuclease/exonuclease/phosphatase"/>
    <property type="match status" value="1"/>
</dbReference>
<accession>A0A0V0SP55</accession>
<dbReference type="OrthoDB" id="276515at2759"/>
<dbReference type="PANTHER" id="PTHR41349:SF1">
    <property type="entry name" value="PROTEIN CBG08683"/>
    <property type="match status" value="1"/>
</dbReference>
<keyword evidence="1" id="KW-0732">Signal</keyword>
<gene>
    <name evidence="3" type="primary">F14F9.5</name>
    <name evidence="3" type="ORF">T07_10194</name>
</gene>
<dbReference type="AlphaFoldDB" id="A0A0V0SP55"/>
<dbReference type="Proteomes" id="UP000054630">
    <property type="component" value="Unassembled WGS sequence"/>
</dbReference>
<sequence>MKNLCTVILSILIVQQLSLKCATSIGSVAGEAVKVKCSKINIAEDGDIITVLTFNIWNSGMNVENGLMKIAKHILYTNPDIVALQEVMGNSVVESLIRHLGPDWTAIAANSSYPDVGILTRHEFLTYSDWIGDGMPEKTGHIWARIKVQKLNKQFIINFWNLHLDWHDYGPYAACNKLVTNKSQLDAGEYGQGRASLGRAQQAYFIINSDKFQQQMIECENVTMIVAGDFNCPSHLDWIDSTRNQHCDWVYAWPATQLFHKAGFHDAFRVIYPDAKKNPGNTWSSAKKSQDGWGNTIKEPQDRIDFILYKSNTHHPLSAKTYVGSHSITPEPHHYLNDWPSDHRSVLVQFKHK</sequence>
<evidence type="ECO:0000313" key="4">
    <source>
        <dbReference type="Proteomes" id="UP000054630"/>
    </source>
</evidence>
<dbReference type="GO" id="GO:0003824">
    <property type="term" value="F:catalytic activity"/>
    <property type="evidence" value="ECO:0007669"/>
    <property type="project" value="InterPro"/>
</dbReference>
<feature type="chain" id="PRO_5006868781" description="Endonuclease/exonuclease/phosphatase domain-containing protein" evidence="1">
    <location>
        <begin position="23"/>
        <end position="353"/>
    </location>
</feature>
<feature type="signal peptide" evidence="1">
    <location>
        <begin position="1"/>
        <end position="22"/>
    </location>
</feature>
<dbReference type="EMBL" id="JYDL01000001">
    <property type="protein sequence ID" value="KRX28326.1"/>
    <property type="molecule type" value="Genomic_DNA"/>
</dbReference>
<proteinExistence type="predicted"/>